<evidence type="ECO:0000313" key="1">
    <source>
        <dbReference type="EMBL" id="WSB67164.1"/>
    </source>
</evidence>
<dbReference type="Proteomes" id="UP001344251">
    <property type="component" value="Chromosome"/>
</dbReference>
<sequence>MIRRADTEECVVGDGGLATSVADLAHRLGFLADGRVLGADIRAALLERAVLADGTVHPYALGVYHFTVGGKAAYGHAGSVDGYRSQLLYVPETGSASRAWPTRPGSSH</sequence>
<reference evidence="1 2" key="1">
    <citation type="submission" date="2022-10" db="EMBL/GenBank/DDBJ databases">
        <title>The complete genomes of actinobacterial strains from the NBC collection.</title>
        <authorList>
            <person name="Joergensen T.S."/>
            <person name="Alvarez Arevalo M."/>
            <person name="Sterndorff E.B."/>
            <person name="Faurdal D."/>
            <person name="Vuksanovic O."/>
            <person name="Mourched A.-S."/>
            <person name="Charusanti P."/>
            <person name="Shaw S."/>
            <person name="Blin K."/>
            <person name="Weber T."/>
        </authorList>
    </citation>
    <scope>NUCLEOTIDE SEQUENCE [LARGE SCALE GENOMIC DNA]</scope>
    <source>
        <strain evidence="1 2">NBC 01774</strain>
    </source>
</reference>
<proteinExistence type="predicted"/>
<name>A0ABZ1FA05_9ACTN</name>
<dbReference type="Gene3D" id="3.40.710.10">
    <property type="entry name" value="DD-peptidase/beta-lactamase superfamily"/>
    <property type="match status" value="1"/>
</dbReference>
<evidence type="ECO:0000313" key="2">
    <source>
        <dbReference type="Proteomes" id="UP001344251"/>
    </source>
</evidence>
<keyword evidence="2" id="KW-1185">Reference proteome</keyword>
<gene>
    <name evidence="1" type="ORF">OG863_03855</name>
</gene>
<dbReference type="SUPFAM" id="SSF56601">
    <property type="entry name" value="beta-lactamase/transpeptidase-like"/>
    <property type="match status" value="1"/>
</dbReference>
<dbReference type="GO" id="GO:0016787">
    <property type="term" value="F:hydrolase activity"/>
    <property type="evidence" value="ECO:0007669"/>
    <property type="project" value="UniProtKB-KW"/>
</dbReference>
<protein>
    <submittedName>
        <fullName evidence="1">Serine hydrolase</fullName>
    </submittedName>
</protein>
<organism evidence="1 2">
    <name type="scientific">Streptomyces decoyicus</name>
    <dbReference type="NCBI Taxonomy" id="249567"/>
    <lineage>
        <taxon>Bacteria</taxon>
        <taxon>Bacillati</taxon>
        <taxon>Actinomycetota</taxon>
        <taxon>Actinomycetes</taxon>
        <taxon>Kitasatosporales</taxon>
        <taxon>Streptomycetaceae</taxon>
        <taxon>Streptomyces</taxon>
    </lineage>
</organism>
<accession>A0ABZ1FA05</accession>
<keyword evidence="1" id="KW-0378">Hydrolase</keyword>
<dbReference type="EMBL" id="CP109106">
    <property type="protein sequence ID" value="WSB67164.1"/>
    <property type="molecule type" value="Genomic_DNA"/>
</dbReference>
<dbReference type="InterPro" id="IPR012338">
    <property type="entry name" value="Beta-lactam/transpept-like"/>
</dbReference>